<protein>
    <submittedName>
        <fullName evidence="1">Uncharacterized protein</fullName>
    </submittedName>
</protein>
<evidence type="ECO:0000313" key="1">
    <source>
        <dbReference type="EMBL" id="OIW24184.1"/>
    </source>
</evidence>
<reference evidence="1 2" key="1">
    <citation type="submission" date="2016-10" db="EMBL/GenBank/DDBJ databases">
        <title>Draft genome sequence of Coniochaeta ligniaria NRRL30616, a lignocellulolytic fungus for bioabatement of inhibitors in plant biomass hydrolysates.</title>
        <authorList>
            <consortium name="DOE Joint Genome Institute"/>
            <person name="Jimenez D.J."/>
            <person name="Hector R.E."/>
            <person name="Riley R."/>
            <person name="Sun H."/>
            <person name="Grigoriev I.V."/>
            <person name="Van Elsas J.D."/>
            <person name="Nichols N.N."/>
        </authorList>
    </citation>
    <scope>NUCLEOTIDE SEQUENCE [LARGE SCALE GENOMIC DNA]</scope>
    <source>
        <strain evidence="1 2">NRRL 30616</strain>
    </source>
</reference>
<name>A0A1J7J2Y6_9PEZI</name>
<proteinExistence type="predicted"/>
<dbReference type="InParanoid" id="A0A1J7J2Y6"/>
<gene>
    <name evidence="1" type="ORF">CONLIGDRAFT_648974</name>
</gene>
<dbReference type="AlphaFoldDB" id="A0A1J7J2Y6"/>
<evidence type="ECO:0000313" key="2">
    <source>
        <dbReference type="Proteomes" id="UP000182658"/>
    </source>
</evidence>
<sequence>MPRQTFGSLEMLRREAKYLPILLRPLAVTARHRPRDHERIKHRADEVRQSLDTPGGEAACQGTPLADFNSYLASTQSDPTIAEVCHPAGFTTYARHLARNHGQDTGASIATVSADAELAAVDQAEPWEAPKAGEGGYRASVGELASSHALHRLDQERRSKSEHIVSSRYWPSQCRQWNQLCGIHLQANPKSRFQRLELPRPCLGVGRPRTEHVPQPDNGLYLLHEAQWPIPAVEHKYNAEVHTAREEQVSTSDAENCRHVIQVPAPTSTSSPTILLWPK</sequence>
<dbReference type="Proteomes" id="UP000182658">
    <property type="component" value="Unassembled WGS sequence"/>
</dbReference>
<keyword evidence="2" id="KW-1185">Reference proteome</keyword>
<organism evidence="1 2">
    <name type="scientific">Coniochaeta ligniaria NRRL 30616</name>
    <dbReference type="NCBI Taxonomy" id="1408157"/>
    <lineage>
        <taxon>Eukaryota</taxon>
        <taxon>Fungi</taxon>
        <taxon>Dikarya</taxon>
        <taxon>Ascomycota</taxon>
        <taxon>Pezizomycotina</taxon>
        <taxon>Sordariomycetes</taxon>
        <taxon>Sordariomycetidae</taxon>
        <taxon>Coniochaetales</taxon>
        <taxon>Coniochaetaceae</taxon>
        <taxon>Coniochaeta</taxon>
    </lineage>
</organism>
<dbReference type="EMBL" id="KV875104">
    <property type="protein sequence ID" value="OIW24184.1"/>
    <property type="molecule type" value="Genomic_DNA"/>
</dbReference>
<accession>A0A1J7J2Y6</accession>